<dbReference type="SUPFAM" id="SSF53300">
    <property type="entry name" value="vWA-like"/>
    <property type="match status" value="1"/>
</dbReference>
<protein>
    <submittedName>
        <fullName evidence="3">von Willebrand factor A domain-containing protein 5A-like</fullName>
    </submittedName>
</protein>
<evidence type="ECO:0000259" key="1">
    <source>
        <dbReference type="PROSITE" id="PS50234"/>
    </source>
</evidence>
<feature type="domain" description="VIT" evidence="2">
    <location>
        <begin position="1"/>
        <end position="131"/>
    </location>
</feature>
<dbReference type="PANTHER" id="PTHR45737:SF6">
    <property type="entry name" value="VON WILLEBRAND FACTOR A DOMAIN-CONTAINING PROTEIN 5A"/>
    <property type="match status" value="1"/>
</dbReference>
<dbReference type="PROSITE" id="PS50234">
    <property type="entry name" value="VWFA"/>
    <property type="match status" value="1"/>
</dbReference>
<dbReference type="InterPro" id="IPR036465">
    <property type="entry name" value="vWFA_dom_sf"/>
</dbReference>
<evidence type="ECO:0000259" key="2">
    <source>
        <dbReference type="PROSITE" id="PS51468"/>
    </source>
</evidence>
<dbReference type="EMBL" id="JAHFZB010000047">
    <property type="protein sequence ID" value="KAK6467763.1"/>
    <property type="molecule type" value="Genomic_DNA"/>
</dbReference>
<reference evidence="3 4" key="1">
    <citation type="submission" date="2021-05" db="EMBL/GenBank/DDBJ databases">
        <authorList>
            <person name="Zahm M."/>
            <person name="Klopp C."/>
            <person name="Cabau C."/>
            <person name="Kuhl H."/>
            <person name="Suciu R."/>
            <person name="Ciorpac M."/>
            <person name="Holostenco D."/>
            <person name="Gessner J."/>
            <person name="Wuertz S."/>
            <person name="Hohne C."/>
            <person name="Stock M."/>
            <person name="Gislard M."/>
            <person name="Lluch J."/>
            <person name="Milhes M."/>
            <person name="Lampietro C."/>
            <person name="Lopez Roques C."/>
            <person name="Donnadieu C."/>
            <person name="Du K."/>
            <person name="Schartl M."/>
            <person name="Guiguen Y."/>
        </authorList>
    </citation>
    <scope>NUCLEOTIDE SEQUENCE [LARGE SCALE GENOMIC DNA]</scope>
    <source>
        <strain evidence="3">Hh-F2</strain>
        <tissue evidence="3">Blood</tissue>
    </source>
</reference>
<name>A0ABR0Y5P3_HUSHU</name>
<dbReference type="InterPro" id="IPR002035">
    <property type="entry name" value="VWF_A"/>
</dbReference>
<evidence type="ECO:0000313" key="3">
    <source>
        <dbReference type="EMBL" id="KAK6467763.1"/>
    </source>
</evidence>
<evidence type="ECO:0000313" key="4">
    <source>
        <dbReference type="Proteomes" id="UP001369086"/>
    </source>
</evidence>
<comment type="caution">
    <text evidence="3">The sequence shown here is derived from an EMBL/GenBank/DDBJ whole genome shotgun (WGS) entry which is preliminary data.</text>
</comment>
<accession>A0ABR0Y5P3</accession>
<dbReference type="SMART" id="SM00327">
    <property type="entry name" value="VWA"/>
    <property type="match status" value="1"/>
</dbReference>
<dbReference type="PROSITE" id="PS51468">
    <property type="entry name" value="VIT"/>
    <property type="match status" value="1"/>
</dbReference>
<keyword evidence="4" id="KW-1185">Reference proteome</keyword>
<dbReference type="Pfam" id="PF13768">
    <property type="entry name" value="VWA_3"/>
    <property type="match status" value="1"/>
</dbReference>
<dbReference type="InterPro" id="IPR013694">
    <property type="entry name" value="VIT"/>
</dbReference>
<sequence length="810" mass="88337">MRRCCGLVTLRNEPVPLKGISVQLKVQGFVADVCSTLSYENSESSPVEAVFVFPMEEDSSVYDFHAEIGGVKIQAEIQEKQEARDTYDDALSSGQQAFLLEESDESRDVFRLSVGSLPAGQKATVCLSYVTELAVEADGALRYCLPAILNPRYTPAGAQSLTTPVSGASGESVPYSLSFSAHLASPSGVAQVKSNCDLTPLQYLGDDKTQAQVSLSPGHKFDRDVELLVYYSHPHQPTAIVEGGLASATPGSLMGDPLVMVSLYPEFTAAASTPQSSCGEFIFLVDRSGSMRCPMSNEKAEPMRIQSAQDTLLLLLKSLPLGCFFNIYGFGSHFEAFFPESVEYTQQTMDSALGKVKGMGADFGGTEILEPLKDIYSKACRPGHPRQLFVFTDGEVRNTKDVINEVKKHAGTHRCFTFGIGEGASTALIKGMARAGSGHPEFITGKDRMQPKVVQSLRFALQPAVNNIVLNWDVPAGLEVVPVSETPKVLFRGHRSILYAQLKGKFDESAVGLASLQYSLGDEPHKTEISFKLQPDKHTGLTTHRLAARTLICSLEEGGSVEGEGGDKEKVKEKVVKISTEARVISTHTAFIAVNKDLNQAVQGPLIQRNMRPQMMQYSTMKRMKMSSCAFGTPLGIQPRLMQQCMMSSPGIQRRLMQQGMQRRLMQNCTMSAGIPLMALPQFTGVPNTAVNQCGETGPDKEDPMLTLISLQKADGSWELNESLVSVFEKEEQEAISKMPAEVSDRAVWATVLALLWLHGFKAELKEEWEFLAMKALSWVKAQAGASLKLCLEAGNRLLGCKVEPQTLDL</sequence>
<dbReference type="Pfam" id="PF08487">
    <property type="entry name" value="VIT"/>
    <property type="match status" value="1"/>
</dbReference>
<gene>
    <name evidence="3" type="ORF">HHUSO_G34417</name>
</gene>
<organism evidence="3 4">
    <name type="scientific">Huso huso</name>
    <name type="common">Beluga</name>
    <name type="synonym">Acipenser huso</name>
    <dbReference type="NCBI Taxonomy" id="61971"/>
    <lineage>
        <taxon>Eukaryota</taxon>
        <taxon>Metazoa</taxon>
        <taxon>Chordata</taxon>
        <taxon>Craniata</taxon>
        <taxon>Vertebrata</taxon>
        <taxon>Euteleostomi</taxon>
        <taxon>Actinopterygii</taxon>
        <taxon>Chondrostei</taxon>
        <taxon>Acipenseriformes</taxon>
        <taxon>Acipenseridae</taxon>
        <taxon>Huso</taxon>
    </lineage>
</organism>
<dbReference type="PANTHER" id="PTHR45737">
    <property type="entry name" value="VON WILLEBRAND FACTOR A DOMAIN-CONTAINING PROTEIN 5A"/>
    <property type="match status" value="1"/>
</dbReference>
<dbReference type="Proteomes" id="UP001369086">
    <property type="component" value="Unassembled WGS sequence"/>
</dbReference>
<dbReference type="SMART" id="SM00609">
    <property type="entry name" value="VIT"/>
    <property type="match status" value="1"/>
</dbReference>
<proteinExistence type="predicted"/>
<feature type="domain" description="VWFA" evidence="1">
    <location>
        <begin position="280"/>
        <end position="468"/>
    </location>
</feature>
<dbReference type="Gene3D" id="3.40.50.410">
    <property type="entry name" value="von Willebrand factor, type A domain"/>
    <property type="match status" value="1"/>
</dbReference>